<name>A0A819IHV4_9BILA</name>
<accession>A0A819IHV4</accession>
<dbReference type="EMBL" id="CAJOAZ010002314">
    <property type="protein sequence ID" value="CAF3916714.1"/>
    <property type="molecule type" value="Genomic_DNA"/>
</dbReference>
<dbReference type="Proteomes" id="UP000663844">
    <property type="component" value="Unassembled WGS sequence"/>
</dbReference>
<dbReference type="AlphaFoldDB" id="A0A819IHV4"/>
<comment type="caution">
    <text evidence="1">The sequence shown here is derived from an EMBL/GenBank/DDBJ whole genome shotgun (WGS) entry which is preliminary data.</text>
</comment>
<protein>
    <submittedName>
        <fullName evidence="1">Uncharacterized protein</fullName>
    </submittedName>
</protein>
<proteinExistence type="predicted"/>
<sequence>PLLCCVTWNEGQVKVADTIQGTTSIDDTLNRLNQVRDSSDSSVISPPPMNGRILLYP</sequence>
<evidence type="ECO:0000313" key="1">
    <source>
        <dbReference type="EMBL" id="CAF3916714.1"/>
    </source>
</evidence>
<reference evidence="1" key="1">
    <citation type="submission" date="2021-02" db="EMBL/GenBank/DDBJ databases">
        <authorList>
            <person name="Nowell W R."/>
        </authorList>
    </citation>
    <scope>NUCLEOTIDE SEQUENCE</scope>
</reference>
<gene>
    <name evidence="1" type="ORF">OXD698_LOCUS24786</name>
</gene>
<feature type="non-terminal residue" evidence="1">
    <location>
        <position position="1"/>
    </location>
</feature>
<organism evidence="1 2">
    <name type="scientific">Adineta steineri</name>
    <dbReference type="NCBI Taxonomy" id="433720"/>
    <lineage>
        <taxon>Eukaryota</taxon>
        <taxon>Metazoa</taxon>
        <taxon>Spiralia</taxon>
        <taxon>Gnathifera</taxon>
        <taxon>Rotifera</taxon>
        <taxon>Eurotatoria</taxon>
        <taxon>Bdelloidea</taxon>
        <taxon>Adinetida</taxon>
        <taxon>Adinetidae</taxon>
        <taxon>Adineta</taxon>
    </lineage>
</organism>
<evidence type="ECO:0000313" key="2">
    <source>
        <dbReference type="Proteomes" id="UP000663844"/>
    </source>
</evidence>